<comment type="cofactor">
    <cofactor evidence="1 9">
        <name>Fe(2+)</name>
        <dbReference type="ChEBI" id="CHEBI:29033"/>
    </cofactor>
</comment>
<keyword evidence="8 9" id="KW-0408">Iron</keyword>
<comment type="catalytic activity">
    <reaction evidence="9">
        <text>3-hydroxyanthranilate + O2 = (2Z,4Z)-2-amino-3-carboxymuconate 6-semialdehyde</text>
        <dbReference type="Rhea" id="RHEA:17953"/>
        <dbReference type="ChEBI" id="CHEBI:15379"/>
        <dbReference type="ChEBI" id="CHEBI:36559"/>
        <dbReference type="ChEBI" id="CHEBI:77612"/>
        <dbReference type="EC" id="1.13.11.6"/>
    </reaction>
</comment>
<dbReference type="GO" id="GO:0000334">
    <property type="term" value="F:3-hydroxyanthranilate 3,4-dioxygenase activity"/>
    <property type="evidence" value="ECO:0007669"/>
    <property type="project" value="UniProtKB-UniRule"/>
</dbReference>
<feature type="binding site" evidence="9">
    <location>
        <position position="55"/>
    </location>
    <ligand>
        <name>Fe cation</name>
        <dbReference type="ChEBI" id="CHEBI:24875"/>
        <note>catalytic</note>
    </ligand>
</feature>
<evidence type="ECO:0000313" key="10">
    <source>
        <dbReference type="EMBL" id="QLG71026.1"/>
    </source>
</evidence>
<dbReference type="AlphaFoldDB" id="A0A7H9AXQ9"/>
<keyword evidence="11" id="KW-1185">Reference proteome</keyword>
<comment type="function">
    <text evidence="2 9">Catalyzes the oxidative ring opening of 3-hydroxyanthranilate to 2-amino-3-carboxymuconate semialdehyde, which spontaneously cyclizes to quinolinate.</text>
</comment>
<evidence type="ECO:0000256" key="4">
    <source>
        <dbReference type="ARBA" id="ARBA00022642"/>
    </source>
</evidence>
<dbReference type="SUPFAM" id="SSF51182">
    <property type="entry name" value="RmlC-like cupins"/>
    <property type="match status" value="1"/>
</dbReference>
<comment type="pathway">
    <text evidence="9">Cofactor biosynthesis; NAD(+) biosynthesis; quinolinate from L-kynurenine: step 3/3.</text>
</comment>
<evidence type="ECO:0000256" key="7">
    <source>
        <dbReference type="ARBA" id="ARBA00023002"/>
    </source>
</evidence>
<sequence length="179" mass="20311">MLNTIPLNIDAWLKENDSLLQPPVNNYCLHRGGFTVMIVGGPNERTDYHVNPTPEWFYQKKGAMTLKVVDESKKSDDRFIDITIKEGDSYLLPGNVPHSPVRYADTVGLVLEQDRPAGAHDRMRWYCSNCREIVCELSFQMIDLGTQVKEGILEFENDVEKRTCSNCGTLNFSRPQGAN</sequence>
<organism evidence="10 11">
    <name type="scientific">Zygotorulaspora mrakii</name>
    <name type="common">Zygosaccharomyces mrakii</name>
    <dbReference type="NCBI Taxonomy" id="42260"/>
    <lineage>
        <taxon>Eukaryota</taxon>
        <taxon>Fungi</taxon>
        <taxon>Dikarya</taxon>
        <taxon>Ascomycota</taxon>
        <taxon>Saccharomycotina</taxon>
        <taxon>Saccharomycetes</taxon>
        <taxon>Saccharomycetales</taxon>
        <taxon>Saccharomycetaceae</taxon>
        <taxon>Zygotorulaspora</taxon>
    </lineage>
</organism>
<dbReference type="PANTHER" id="PTHR15497:SF1">
    <property type="entry name" value="3-HYDROXYANTHRANILATE 3,4-DIOXYGENASE"/>
    <property type="match status" value="1"/>
</dbReference>
<dbReference type="GO" id="GO:0019805">
    <property type="term" value="P:quinolinate biosynthetic process"/>
    <property type="evidence" value="ECO:0007669"/>
    <property type="project" value="UniProtKB-UniRule"/>
</dbReference>
<accession>A0A7H9AXQ9</accession>
<dbReference type="CDD" id="cd06123">
    <property type="entry name" value="cupin_HAO"/>
    <property type="match status" value="1"/>
</dbReference>
<dbReference type="GO" id="GO:0006569">
    <property type="term" value="P:L-tryptophan catabolic process"/>
    <property type="evidence" value="ECO:0007669"/>
    <property type="project" value="UniProtKB-UniRule"/>
</dbReference>
<gene>
    <name evidence="9" type="primary">BNA1</name>
    <name evidence="10" type="ORF">HG535_0B00640</name>
</gene>
<dbReference type="NCBIfam" id="TIGR03037">
    <property type="entry name" value="anthran_nbaC"/>
    <property type="match status" value="1"/>
</dbReference>
<feature type="binding site" evidence="9">
    <location>
        <position position="55"/>
    </location>
    <ligand>
        <name>substrate</name>
    </ligand>
</feature>
<dbReference type="PANTHER" id="PTHR15497">
    <property type="entry name" value="3-HYDROXYANTHRANILATE 3,4-DIOXYGENASE"/>
    <property type="match status" value="1"/>
</dbReference>
<feature type="binding site" evidence="9">
    <location>
        <position position="49"/>
    </location>
    <ligand>
        <name>Fe cation</name>
        <dbReference type="ChEBI" id="CHEBI:24875"/>
        <note>catalytic</note>
    </ligand>
</feature>
<name>A0A7H9AXQ9_ZYGMR</name>
<keyword evidence="3 9" id="KW-0963">Cytoplasm</keyword>
<evidence type="ECO:0000256" key="1">
    <source>
        <dbReference type="ARBA" id="ARBA00001954"/>
    </source>
</evidence>
<comment type="similarity">
    <text evidence="9">Belongs to the 3-HAO family.</text>
</comment>
<dbReference type="Pfam" id="PF06052">
    <property type="entry name" value="3-HAO"/>
    <property type="match status" value="1"/>
</dbReference>
<dbReference type="InterPro" id="IPR010329">
    <property type="entry name" value="3hydroanth_dOase"/>
</dbReference>
<dbReference type="OrthoDB" id="204928at2759"/>
<dbReference type="FunFam" id="2.60.120.10:FF:000093">
    <property type="entry name" value="3-hydroxyanthranilate 3,4-dioxygenase"/>
    <property type="match status" value="1"/>
</dbReference>
<feature type="binding site" evidence="9">
    <location>
        <position position="98"/>
    </location>
    <ligand>
        <name>Fe cation</name>
        <dbReference type="ChEBI" id="CHEBI:24875"/>
        <note>catalytic</note>
    </ligand>
</feature>
<feature type="binding site" evidence="9">
    <location>
        <position position="167"/>
    </location>
    <ligand>
        <name>a divalent metal cation</name>
        <dbReference type="ChEBI" id="CHEBI:60240"/>
    </ligand>
</feature>
<dbReference type="HAMAP" id="MF_00825">
    <property type="entry name" value="3_HAO"/>
    <property type="match status" value="1"/>
</dbReference>
<evidence type="ECO:0000256" key="2">
    <source>
        <dbReference type="ARBA" id="ARBA00002752"/>
    </source>
</evidence>
<evidence type="ECO:0000256" key="9">
    <source>
        <dbReference type="HAMAP-Rule" id="MF_03019"/>
    </source>
</evidence>
<feature type="binding site" evidence="9">
    <location>
        <position position="112"/>
    </location>
    <ligand>
        <name>substrate</name>
    </ligand>
</feature>
<dbReference type="InterPro" id="IPR014710">
    <property type="entry name" value="RmlC-like_jellyroll"/>
</dbReference>
<keyword evidence="4 9" id="KW-0662">Pyridine nucleotide biosynthesis</keyword>
<evidence type="ECO:0000256" key="8">
    <source>
        <dbReference type="ARBA" id="ARBA00023004"/>
    </source>
</evidence>
<feature type="binding site" evidence="9">
    <location>
        <position position="45"/>
    </location>
    <ligand>
        <name>O2</name>
        <dbReference type="ChEBI" id="CHEBI:15379"/>
    </ligand>
</feature>
<keyword evidence="7 9" id="KW-0560">Oxidoreductase</keyword>
<keyword evidence="5 9" id="KW-0479">Metal-binding</keyword>
<feature type="binding site" evidence="9">
    <location>
        <position position="164"/>
    </location>
    <ligand>
        <name>a divalent metal cation</name>
        <dbReference type="ChEBI" id="CHEBI:60240"/>
    </ligand>
</feature>
<dbReference type="EC" id="1.13.11.6" evidence="9"/>
<dbReference type="GO" id="GO:0043420">
    <property type="term" value="P:anthranilate metabolic process"/>
    <property type="evidence" value="ECO:0007669"/>
    <property type="project" value="UniProtKB-UniRule"/>
</dbReference>
<keyword evidence="6 9" id="KW-0223">Dioxygenase</keyword>
<evidence type="ECO:0000256" key="3">
    <source>
        <dbReference type="ARBA" id="ARBA00022490"/>
    </source>
</evidence>
<dbReference type="UniPathway" id="UPA00253">
    <property type="reaction ID" value="UER00330"/>
</dbReference>
<dbReference type="GO" id="GO:0034354">
    <property type="term" value="P:'de novo' NAD+ biosynthetic process from L-tryptophan"/>
    <property type="evidence" value="ECO:0007669"/>
    <property type="project" value="UniProtKB-UniRule"/>
</dbReference>
<reference evidence="10 11" key="1">
    <citation type="submission" date="2020-07" db="EMBL/GenBank/DDBJ databases">
        <title>The yeast mating-type switching endonuclease HO is a domesticated member of an unorthodox homing genetic element family.</title>
        <authorList>
            <person name="Coughlan A.Y."/>
            <person name="Lombardi L."/>
            <person name="Braun-Galleani S."/>
            <person name="Martos A.R."/>
            <person name="Galeote V."/>
            <person name="Bigey F."/>
            <person name="Dequin S."/>
            <person name="Byrne K.P."/>
            <person name="Wolfe K.H."/>
        </authorList>
    </citation>
    <scope>NUCLEOTIDE SEQUENCE [LARGE SCALE GENOMIC DNA]</scope>
    <source>
        <strain evidence="10 11">NRRL Y-6702</strain>
    </source>
</reference>
<proteinExistence type="inferred from homology"/>
<protein>
    <recommendedName>
        <fullName evidence="9">3-hydroxyanthranilate 3,4-dioxygenase</fullName>
        <ecNumber evidence="9">1.13.11.6</ecNumber>
    </recommendedName>
    <alternativeName>
        <fullName evidence="9">3-hydroxyanthranilate oxygenase</fullName>
        <shortName evidence="9">3-HAO</shortName>
    </alternativeName>
    <alternativeName>
        <fullName evidence="9">3-hydroxyanthranilic acid dioxygenase</fullName>
        <shortName evidence="9">HAD</shortName>
    </alternativeName>
    <alternativeName>
        <fullName evidence="9">Biosynthesis of nicotinic acid protein 1</fullName>
    </alternativeName>
</protein>
<dbReference type="Proteomes" id="UP000509704">
    <property type="component" value="Chromosome 2"/>
</dbReference>
<dbReference type="GO" id="GO:0008198">
    <property type="term" value="F:ferrous iron binding"/>
    <property type="evidence" value="ECO:0007669"/>
    <property type="project" value="UniProtKB-UniRule"/>
</dbReference>
<feature type="binding site" evidence="9">
    <location>
        <position position="130"/>
    </location>
    <ligand>
        <name>a divalent metal cation</name>
        <dbReference type="ChEBI" id="CHEBI:60240"/>
    </ligand>
</feature>
<evidence type="ECO:0000313" key="11">
    <source>
        <dbReference type="Proteomes" id="UP000509704"/>
    </source>
</evidence>
<evidence type="ECO:0000256" key="6">
    <source>
        <dbReference type="ARBA" id="ARBA00022964"/>
    </source>
</evidence>
<dbReference type="GO" id="GO:0005737">
    <property type="term" value="C:cytoplasm"/>
    <property type="evidence" value="ECO:0007669"/>
    <property type="project" value="UniProtKB-SubCell"/>
</dbReference>
<dbReference type="InterPro" id="IPR011051">
    <property type="entry name" value="RmlC_Cupin_sf"/>
</dbReference>
<dbReference type="Gene3D" id="2.60.120.10">
    <property type="entry name" value="Jelly Rolls"/>
    <property type="match status" value="1"/>
</dbReference>
<comment type="subcellular location">
    <subcellularLocation>
        <location evidence="9">Cytoplasm</location>
    </subcellularLocation>
</comment>
<feature type="binding site" evidence="9">
    <location>
        <position position="127"/>
    </location>
    <ligand>
        <name>a divalent metal cation</name>
        <dbReference type="ChEBI" id="CHEBI:60240"/>
    </ligand>
</feature>
<evidence type="ECO:0000256" key="5">
    <source>
        <dbReference type="ARBA" id="ARBA00022723"/>
    </source>
</evidence>
<feature type="binding site" evidence="9">
    <location>
        <position position="102"/>
    </location>
    <ligand>
        <name>substrate</name>
    </ligand>
</feature>
<dbReference type="EMBL" id="CP058605">
    <property type="protein sequence ID" value="QLG71026.1"/>
    <property type="molecule type" value="Genomic_DNA"/>
</dbReference>